<dbReference type="InterPro" id="IPR041236">
    <property type="entry name" value="PriA_C"/>
</dbReference>
<dbReference type="EMBL" id="CP000909">
    <property type="protein sequence ID" value="ABY37019.1"/>
    <property type="molecule type" value="Genomic_DNA"/>
</dbReference>
<dbReference type="InterPro" id="IPR027417">
    <property type="entry name" value="P-loop_NTPase"/>
</dbReference>
<feature type="binding site" evidence="12">
    <location>
        <position position="589"/>
    </location>
    <ligand>
        <name>Zn(2+)</name>
        <dbReference type="ChEBI" id="CHEBI:29105"/>
        <label>1</label>
    </ligand>
</feature>
<comment type="catalytic activity">
    <reaction evidence="11 12">
        <text>ATP + H2O = ADP + phosphate + H(+)</text>
        <dbReference type="Rhea" id="RHEA:13065"/>
        <dbReference type="ChEBI" id="CHEBI:15377"/>
        <dbReference type="ChEBI" id="CHEBI:15378"/>
        <dbReference type="ChEBI" id="CHEBI:30616"/>
        <dbReference type="ChEBI" id="CHEBI:43474"/>
        <dbReference type="ChEBI" id="CHEBI:456216"/>
        <dbReference type="EC" id="5.6.2.4"/>
    </reaction>
</comment>
<organism evidence="14 15">
    <name type="scientific">Chloroflexus aurantiacus (strain ATCC 29366 / DSM 635 / J-10-fl)</name>
    <dbReference type="NCBI Taxonomy" id="324602"/>
    <lineage>
        <taxon>Bacteria</taxon>
        <taxon>Bacillati</taxon>
        <taxon>Chloroflexota</taxon>
        <taxon>Chloroflexia</taxon>
        <taxon>Chloroflexales</taxon>
        <taxon>Chloroflexineae</taxon>
        <taxon>Chloroflexaceae</taxon>
        <taxon>Chloroflexus</taxon>
    </lineage>
</organism>
<evidence type="ECO:0000313" key="15">
    <source>
        <dbReference type="Proteomes" id="UP000002008"/>
    </source>
</evidence>
<reference evidence="15" key="1">
    <citation type="journal article" date="2011" name="BMC Genomics">
        <title>Complete genome sequence of the filamentous anoxygenic phototrophic bacterium Chloroflexus aurantiacus.</title>
        <authorList>
            <person name="Tang K.H."/>
            <person name="Barry K."/>
            <person name="Chertkov O."/>
            <person name="Dalin E."/>
            <person name="Han C.S."/>
            <person name="Hauser L.J."/>
            <person name="Honchak B.M."/>
            <person name="Karbach L.E."/>
            <person name="Land M.L."/>
            <person name="Lapidus A."/>
            <person name="Larimer F.W."/>
            <person name="Mikhailova N."/>
            <person name="Pitluck S."/>
            <person name="Pierson B.K."/>
            <person name="Blankenship R.E."/>
        </authorList>
    </citation>
    <scope>NUCLEOTIDE SEQUENCE [LARGE SCALE GENOMIC DNA]</scope>
    <source>
        <strain evidence="15">ATCC 29366 / DSM 635 / J-10-fl</strain>
    </source>
</reference>
<comment type="similarity">
    <text evidence="12">Belongs to the helicase family. PriA subfamily.</text>
</comment>
<dbReference type="STRING" id="324602.Caur_3842"/>
<feature type="binding site" evidence="12">
    <location>
        <position position="576"/>
    </location>
    <ligand>
        <name>Zn(2+)</name>
        <dbReference type="ChEBI" id="CHEBI:29105"/>
        <label>2</label>
    </ligand>
</feature>
<dbReference type="GO" id="GO:0006269">
    <property type="term" value="P:DNA replication, synthesis of primer"/>
    <property type="evidence" value="ECO:0007669"/>
    <property type="project" value="UniProtKB-KW"/>
</dbReference>
<dbReference type="SUPFAM" id="SSF52540">
    <property type="entry name" value="P-loop containing nucleoside triphosphate hydrolases"/>
    <property type="match status" value="2"/>
</dbReference>
<dbReference type="Gene3D" id="3.40.1440.60">
    <property type="entry name" value="PriA, 3(prime) DNA-binding domain"/>
    <property type="match status" value="1"/>
</dbReference>
<evidence type="ECO:0000256" key="9">
    <source>
        <dbReference type="ARBA" id="ARBA00023125"/>
    </source>
</evidence>
<evidence type="ECO:0000256" key="12">
    <source>
        <dbReference type="HAMAP-Rule" id="MF_00983"/>
    </source>
</evidence>
<dbReference type="PATRIC" id="fig|324602.8.peg.4314"/>
<dbReference type="PANTHER" id="PTHR30580:SF0">
    <property type="entry name" value="PRIMOSOMAL PROTEIN N"/>
    <property type="match status" value="1"/>
</dbReference>
<feature type="binding site" evidence="12">
    <location>
        <position position="551"/>
    </location>
    <ligand>
        <name>Zn(2+)</name>
        <dbReference type="ChEBI" id="CHEBI:29105"/>
        <label>2</label>
    </ligand>
</feature>
<dbReference type="KEGG" id="cau:Caur_3842"/>
<dbReference type="InterPro" id="IPR011545">
    <property type="entry name" value="DEAD/DEAH_box_helicase_dom"/>
</dbReference>
<dbReference type="InterPro" id="IPR014001">
    <property type="entry name" value="Helicase_ATP-bd"/>
</dbReference>
<dbReference type="SMART" id="SM00490">
    <property type="entry name" value="HELICc"/>
    <property type="match status" value="1"/>
</dbReference>
<dbReference type="InterPro" id="IPR036390">
    <property type="entry name" value="WH_DNA-bd_sf"/>
</dbReference>
<dbReference type="GO" id="GO:0003677">
    <property type="term" value="F:DNA binding"/>
    <property type="evidence" value="ECO:0007669"/>
    <property type="project" value="UniProtKB-UniRule"/>
</dbReference>
<dbReference type="InterPro" id="IPR041222">
    <property type="entry name" value="PriA_3primeBD"/>
</dbReference>
<comment type="function">
    <text evidence="12">Initiates the restart of stalled replication forks, which reloads the replicative helicase on sites other than the origin of replication. Recognizes and binds to abandoned replication forks and remodels them to uncover a helicase loading site. Promotes assembly of the primosome at these replication forks.</text>
</comment>
<dbReference type="FunFam" id="3.40.50.300:FF:002579">
    <property type="entry name" value="Primosomal protein N"/>
    <property type="match status" value="1"/>
</dbReference>
<dbReference type="EC" id="5.6.2.4" evidence="12"/>
<dbReference type="InParanoid" id="A9WCQ7"/>
<dbReference type="RefSeq" id="WP_012259672.1">
    <property type="nucleotide sequence ID" value="NC_010175.1"/>
</dbReference>
<gene>
    <name evidence="12" type="primary">priA</name>
    <name evidence="14" type="ordered locus">Caur_3842</name>
</gene>
<protein>
    <recommendedName>
        <fullName evidence="12">Replication restart protein PriA</fullName>
    </recommendedName>
    <alternativeName>
        <fullName evidence="12">ATP-dependent DNA helicase PriA</fullName>
        <ecNumber evidence="12">5.6.2.4</ecNumber>
    </alternativeName>
    <alternativeName>
        <fullName evidence="12">DNA 3'-5' helicase PriA</fullName>
    </alternativeName>
</protein>
<evidence type="ECO:0000256" key="3">
    <source>
        <dbReference type="ARBA" id="ARBA00022723"/>
    </source>
</evidence>
<dbReference type="GO" id="GO:0006310">
    <property type="term" value="P:DNA recombination"/>
    <property type="evidence" value="ECO:0000318"/>
    <property type="project" value="GO_Central"/>
</dbReference>
<dbReference type="CDD" id="cd18804">
    <property type="entry name" value="SF2_C_priA"/>
    <property type="match status" value="1"/>
</dbReference>
<dbReference type="Gene3D" id="3.40.50.300">
    <property type="entry name" value="P-loop containing nucleotide triphosphate hydrolases"/>
    <property type="match status" value="2"/>
</dbReference>
<dbReference type="PANTHER" id="PTHR30580">
    <property type="entry name" value="PRIMOSOMAL PROTEIN N"/>
    <property type="match status" value="1"/>
</dbReference>
<evidence type="ECO:0000313" key="14">
    <source>
        <dbReference type="EMBL" id="ABY37019.1"/>
    </source>
</evidence>
<dbReference type="FunCoup" id="A9WCQ7">
    <property type="interactions" value="419"/>
</dbReference>
<comment type="catalytic activity">
    <reaction evidence="12">
        <text>Couples ATP hydrolysis with the unwinding of duplex DNA by translocating in the 3'-5' direction.</text>
        <dbReference type="EC" id="5.6.2.4"/>
    </reaction>
</comment>
<evidence type="ECO:0000256" key="6">
    <source>
        <dbReference type="ARBA" id="ARBA00022806"/>
    </source>
</evidence>
<dbReference type="GO" id="GO:0005524">
    <property type="term" value="F:ATP binding"/>
    <property type="evidence" value="ECO:0007669"/>
    <property type="project" value="UniProtKB-UniRule"/>
</dbReference>
<dbReference type="AlphaFoldDB" id="A9WCQ7"/>
<dbReference type="Pfam" id="PF17764">
    <property type="entry name" value="PriA_3primeBD"/>
    <property type="match status" value="1"/>
</dbReference>
<sequence length="842" mass="93267">MNPVSELVADVAVLTDSLPSQHQGIFSYRVPDHLQAAIAIGQLVWVPLRQQQVQGVVLAMQRRTVSGLRDLIDLVDPDLSIPQLTIQLAHWVAENCYTTLAAVLDLCLPPGMIRQAVTTWRATAAGLTCELGALPERERAILFYLRRHGELSEADLRAALRGSDANLRAAYRSLAERGLITRRLRIDPPRVRPQQEQFVRLTLPDLDQAIAELRRAPRQAAALRWLAERTTSDPPTVNELRRATGIDSTGIRALERRGFVQLVGREIYRDPLATVHPATDTPPPLTSAQRVAYETIVTALEAGTGGRFLLYGITGSGKTEVYLRLIARALRLGRQALVLAPEIALTTQLVRRFVARFGHQLAVLHSGLSDGERYDEWRRLRRGEARVAIGARSALFAPLPDLGLVIVDEEHEPGYKSDAAPRYHARDAALHLADLAGVTVVLGSATPSVETYYAARNGQIQLLELPERIGAQIGVDGLVHSRPLPLPPVRIVDMRHELQQGNTSIFSIKLQHALAQTLARGQQAILFLNRRGAASFVFCRDCGYVARCERCAAPLTVHYDTATTAEAGESVRVLICHSCGQRTATPVVCPQCLSHRIRASGIGTQRVAEVVRELFPDARVARWDRDSISGKNAHDALLEAMVRHEIDVLVGTQMIAKGLDLPLVGLVGVVLADTGLHLPDFRSGERAFQLLTQVAGRAGRRSEGAQVIIQTYQPDHYALQAACEHDYRAFFREEIAFRRALAYPPFGRLVRFVTTAATESICRRQAEQLAVTLQTYITGRDLVGWRLIGPAPAFFRRQRDRWRWHVLLRVPPATDIREIRLALDAVGPLYGWVIDIDPVHVL</sequence>
<dbReference type="GO" id="GO:1990077">
    <property type="term" value="C:primosome complex"/>
    <property type="evidence" value="ECO:0007669"/>
    <property type="project" value="UniProtKB-UniRule"/>
</dbReference>
<evidence type="ECO:0000256" key="1">
    <source>
        <dbReference type="ARBA" id="ARBA00022515"/>
    </source>
</evidence>
<dbReference type="InterPro" id="IPR042115">
    <property type="entry name" value="PriA_3primeBD_sf"/>
</dbReference>
<feature type="binding site" evidence="12">
    <location>
        <position position="542"/>
    </location>
    <ligand>
        <name>Zn(2+)</name>
        <dbReference type="ChEBI" id="CHEBI:29105"/>
        <label>1</label>
    </ligand>
</feature>
<name>A9WCQ7_CHLAA</name>
<comment type="subunit">
    <text evidence="12">Component of the replication restart primosome.</text>
</comment>
<evidence type="ECO:0000256" key="2">
    <source>
        <dbReference type="ARBA" id="ARBA00022705"/>
    </source>
</evidence>
<dbReference type="NCBIfam" id="TIGR00595">
    <property type="entry name" value="priA"/>
    <property type="match status" value="1"/>
</dbReference>
<evidence type="ECO:0000256" key="5">
    <source>
        <dbReference type="ARBA" id="ARBA00022801"/>
    </source>
</evidence>
<keyword evidence="8 12" id="KW-0067">ATP-binding</keyword>
<dbReference type="PROSITE" id="PS51192">
    <property type="entry name" value="HELICASE_ATP_BIND_1"/>
    <property type="match status" value="1"/>
</dbReference>
<feature type="domain" description="Helicase ATP-binding" evidence="13">
    <location>
        <begin position="299"/>
        <end position="465"/>
    </location>
</feature>
<keyword evidence="4 12" id="KW-0547">Nucleotide-binding</keyword>
<keyword evidence="7 12" id="KW-0862">Zinc</keyword>
<feature type="binding site" evidence="12">
    <location>
        <position position="539"/>
    </location>
    <ligand>
        <name>Zn(2+)</name>
        <dbReference type="ChEBI" id="CHEBI:29105"/>
        <label>1</label>
    </ligand>
</feature>
<evidence type="ECO:0000259" key="13">
    <source>
        <dbReference type="PROSITE" id="PS51192"/>
    </source>
</evidence>
<keyword evidence="10 12" id="KW-0413">Isomerase</keyword>
<keyword evidence="1 12" id="KW-0639">Primosome</keyword>
<evidence type="ECO:0000256" key="11">
    <source>
        <dbReference type="ARBA" id="ARBA00048988"/>
    </source>
</evidence>
<evidence type="ECO:0000256" key="8">
    <source>
        <dbReference type="ARBA" id="ARBA00022840"/>
    </source>
</evidence>
<dbReference type="GO" id="GO:0008270">
    <property type="term" value="F:zinc ion binding"/>
    <property type="evidence" value="ECO:0007669"/>
    <property type="project" value="UniProtKB-UniRule"/>
</dbReference>
<evidence type="ECO:0000256" key="4">
    <source>
        <dbReference type="ARBA" id="ARBA00022741"/>
    </source>
</evidence>
<dbReference type="SUPFAM" id="SSF46785">
    <property type="entry name" value="Winged helix' DNA-binding domain"/>
    <property type="match status" value="1"/>
</dbReference>
<dbReference type="GO" id="GO:0043138">
    <property type="term" value="F:3'-5' DNA helicase activity"/>
    <property type="evidence" value="ECO:0000318"/>
    <property type="project" value="GO_Central"/>
</dbReference>
<dbReference type="GO" id="GO:0016887">
    <property type="term" value="F:ATP hydrolysis activity"/>
    <property type="evidence" value="ECO:0007669"/>
    <property type="project" value="RHEA"/>
</dbReference>
<keyword evidence="3 12" id="KW-0479">Metal-binding</keyword>
<comment type="cofactor">
    <cofactor evidence="12">
        <name>Zn(2+)</name>
        <dbReference type="ChEBI" id="CHEBI:29105"/>
    </cofactor>
    <text evidence="12">Binds 2 zinc ions per subunit.</text>
</comment>
<evidence type="ECO:0000256" key="7">
    <source>
        <dbReference type="ARBA" id="ARBA00022833"/>
    </source>
</evidence>
<accession>A9WCQ7</accession>
<feature type="binding site" evidence="12">
    <location>
        <position position="548"/>
    </location>
    <ligand>
        <name>Zn(2+)</name>
        <dbReference type="ChEBI" id="CHEBI:29105"/>
        <label>2</label>
    </ligand>
</feature>
<dbReference type="SMART" id="SM00487">
    <property type="entry name" value="DEXDc"/>
    <property type="match status" value="1"/>
</dbReference>
<keyword evidence="5 12" id="KW-0378">Hydrolase</keyword>
<dbReference type="CDD" id="cd17929">
    <property type="entry name" value="DEXHc_priA"/>
    <property type="match status" value="1"/>
</dbReference>
<keyword evidence="15" id="KW-1185">Reference proteome</keyword>
<dbReference type="Proteomes" id="UP000002008">
    <property type="component" value="Chromosome"/>
</dbReference>
<keyword evidence="9 12" id="KW-0238">DNA-binding</keyword>
<keyword evidence="6 12" id="KW-0347">Helicase</keyword>
<dbReference type="HOGENOM" id="CLU_013353_3_0_0"/>
<dbReference type="GO" id="GO:0006302">
    <property type="term" value="P:double-strand break repair"/>
    <property type="evidence" value="ECO:0000318"/>
    <property type="project" value="GO_Central"/>
</dbReference>
<feature type="binding site" evidence="12">
    <location>
        <position position="592"/>
    </location>
    <ligand>
        <name>Zn(2+)</name>
        <dbReference type="ChEBI" id="CHEBI:29105"/>
        <label>1</label>
    </ligand>
</feature>
<dbReference type="FunFam" id="3.40.50.300:FF:000489">
    <property type="entry name" value="Primosome assembly protein PriA"/>
    <property type="match status" value="1"/>
</dbReference>
<feature type="binding site" evidence="12">
    <location>
        <position position="579"/>
    </location>
    <ligand>
        <name>Zn(2+)</name>
        <dbReference type="ChEBI" id="CHEBI:29105"/>
        <label>2</label>
    </ligand>
</feature>
<dbReference type="Pfam" id="PF00270">
    <property type="entry name" value="DEAD"/>
    <property type="match status" value="1"/>
</dbReference>
<dbReference type="HAMAP" id="MF_00983">
    <property type="entry name" value="PriA"/>
    <property type="match status" value="1"/>
</dbReference>
<dbReference type="InterPro" id="IPR005259">
    <property type="entry name" value="PriA"/>
</dbReference>
<evidence type="ECO:0000256" key="10">
    <source>
        <dbReference type="ARBA" id="ARBA00023235"/>
    </source>
</evidence>
<keyword evidence="2 12" id="KW-0235">DNA replication</keyword>
<dbReference type="Pfam" id="PF18074">
    <property type="entry name" value="PriA_C"/>
    <property type="match status" value="1"/>
</dbReference>
<dbReference type="eggNOG" id="COG1198">
    <property type="taxonomic scope" value="Bacteria"/>
</dbReference>
<proteinExistence type="inferred from homology"/>
<dbReference type="EnsemblBacteria" id="ABY37019">
    <property type="protein sequence ID" value="ABY37019"/>
    <property type="gene ID" value="Caur_3842"/>
</dbReference>
<dbReference type="GO" id="GO:0006270">
    <property type="term" value="P:DNA replication initiation"/>
    <property type="evidence" value="ECO:0000318"/>
    <property type="project" value="GO_Central"/>
</dbReference>
<dbReference type="InterPro" id="IPR001650">
    <property type="entry name" value="Helicase_C-like"/>
</dbReference>